<gene>
    <name evidence="2" type="ORF">HMPREF1250_0752</name>
</gene>
<feature type="domain" description="MaoC-like" evidence="1">
    <location>
        <begin position="108"/>
        <end position="199"/>
    </location>
</feature>
<dbReference type="PATRIC" id="fig|1111454.3.peg.1201"/>
<proteinExistence type="predicted"/>
<reference evidence="2 3" key="1">
    <citation type="submission" date="2013-09" db="EMBL/GenBank/DDBJ databases">
        <authorList>
            <person name="Durkin A.S."/>
            <person name="Haft D.R."/>
            <person name="McCorrison J."/>
            <person name="Torralba M."/>
            <person name="Gillis M."/>
            <person name="Haft D.H."/>
            <person name="Methe B."/>
            <person name="Sutton G."/>
            <person name="Nelson K.E."/>
        </authorList>
    </citation>
    <scope>NUCLEOTIDE SEQUENCE [LARGE SCALE GENOMIC DNA]</scope>
    <source>
        <strain evidence="2 3">BV3C16-1</strain>
    </source>
</reference>
<dbReference type="GO" id="GO:0006633">
    <property type="term" value="P:fatty acid biosynthetic process"/>
    <property type="evidence" value="ECO:0007669"/>
    <property type="project" value="TreeGrafter"/>
</dbReference>
<dbReference type="EMBL" id="AWXA01000034">
    <property type="protein sequence ID" value="ERT59614.1"/>
    <property type="molecule type" value="Genomic_DNA"/>
</dbReference>
<dbReference type="OrthoDB" id="9801625at2"/>
<dbReference type="InterPro" id="IPR029069">
    <property type="entry name" value="HotDog_dom_sf"/>
</dbReference>
<name>U7UL40_9FIRM</name>
<dbReference type="PANTHER" id="PTHR43437:SF3">
    <property type="entry name" value="HYDROXYACYL-THIOESTER DEHYDRATASE TYPE 2, MITOCHONDRIAL"/>
    <property type="match status" value="1"/>
</dbReference>
<dbReference type="AlphaFoldDB" id="U7UL40"/>
<dbReference type="CDD" id="cd03449">
    <property type="entry name" value="R_hydratase"/>
    <property type="match status" value="1"/>
</dbReference>
<dbReference type="Proteomes" id="UP000017090">
    <property type="component" value="Unassembled WGS sequence"/>
</dbReference>
<dbReference type="InterPro" id="IPR050965">
    <property type="entry name" value="UPF0336/Enoyl-CoA_hydratase"/>
</dbReference>
<dbReference type="Pfam" id="PF01575">
    <property type="entry name" value="MaoC_dehydratas"/>
    <property type="match status" value="1"/>
</dbReference>
<evidence type="ECO:0000313" key="2">
    <source>
        <dbReference type="EMBL" id="ERT59614.1"/>
    </source>
</evidence>
<dbReference type="PANTHER" id="PTHR43437">
    <property type="entry name" value="HYDROXYACYL-THIOESTER DEHYDRATASE TYPE 2, MITOCHONDRIAL-RELATED"/>
    <property type="match status" value="1"/>
</dbReference>
<dbReference type="STRING" id="1111454.HMPREF1250_0752"/>
<dbReference type="RefSeq" id="WP_023053668.1">
    <property type="nucleotide sequence ID" value="NZ_AWXA01000034.1"/>
</dbReference>
<organism evidence="2 3">
    <name type="scientific">Megasphaera vaginalis</name>
    <name type="common">ex Srinivasan et al. 2021</name>
    <dbReference type="NCBI Taxonomy" id="1111454"/>
    <lineage>
        <taxon>Bacteria</taxon>
        <taxon>Bacillati</taxon>
        <taxon>Bacillota</taxon>
        <taxon>Negativicutes</taxon>
        <taxon>Veillonellales</taxon>
        <taxon>Veillonellaceae</taxon>
        <taxon>Megasphaera</taxon>
    </lineage>
</organism>
<dbReference type="GO" id="GO:0019171">
    <property type="term" value="F:(3R)-hydroxyacyl-[acyl-carrier-protein] dehydratase activity"/>
    <property type="evidence" value="ECO:0007669"/>
    <property type="project" value="TreeGrafter"/>
</dbReference>
<evidence type="ECO:0000313" key="3">
    <source>
        <dbReference type="Proteomes" id="UP000017090"/>
    </source>
</evidence>
<comment type="caution">
    <text evidence="2">The sequence shown here is derived from an EMBL/GenBank/DDBJ whole genome shotgun (WGS) entry which is preliminary data.</text>
</comment>
<keyword evidence="3" id="KW-1185">Reference proteome</keyword>
<dbReference type="Gene3D" id="3.10.129.10">
    <property type="entry name" value="Hotdog Thioesterase"/>
    <property type="match status" value="1"/>
</dbReference>
<dbReference type="InterPro" id="IPR002539">
    <property type="entry name" value="MaoC-like_dom"/>
</dbReference>
<accession>U7UL40</accession>
<protein>
    <submittedName>
        <fullName evidence="2">MaoC-like protein</fullName>
    </submittedName>
</protein>
<evidence type="ECO:0000259" key="1">
    <source>
        <dbReference type="Pfam" id="PF01575"/>
    </source>
</evidence>
<sequence>MKVGIKYCGGCNCRYDRAKEVKKLITAFPDHEFTYEATPENICDIWLIVCGCITACAAYSDLVYIKRIFIIHRPQDFIPVVSFLQQETAVSSQRTQKELVIGTQASMTKQFTAGDLAAFARLTEDFGKLHTDPVFAAQYGFGTPVLHGVLTASLLSSVMGMQLPGDGTILMEENITFLQPAYVNDTITATITLEKVEEQKRYYIVSLSGECRNQHGDIIITGTFRQLAMKNLFTHIYHLNK</sequence>
<dbReference type="eggNOG" id="COG2030">
    <property type="taxonomic scope" value="Bacteria"/>
</dbReference>
<dbReference type="SUPFAM" id="SSF54637">
    <property type="entry name" value="Thioesterase/thiol ester dehydrase-isomerase"/>
    <property type="match status" value="1"/>
</dbReference>